<dbReference type="CTD" id="20208557"/>
<dbReference type="AlphaFoldDB" id="T1FIA8"/>
<evidence type="ECO:0000313" key="2">
    <source>
        <dbReference type="EMBL" id="ESN90921.1"/>
    </source>
</evidence>
<sequence>MSLDDSCIDLKLIYNDLKVSMDFSKDHILNHSKCLGFLHLHIVQYLKKALKRAEASLRENENESNRLKAKLGNSEHAMEDYKIELSKHKLEIERLRQELLNSKLDKDAEYNKSIYFY</sequence>
<evidence type="ECO:0000313" key="3">
    <source>
        <dbReference type="EnsemblMetazoa" id="HelroP182512"/>
    </source>
</evidence>
<protein>
    <submittedName>
        <fullName evidence="2 3">Uncharacterized protein</fullName>
    </submittedName>
</protein>
<evidence type="ECO:0000256" key="1">
    <source>
        <dbReference type="SAM" id="Coils"/>
    </source>
</evidence>
<dbReference type="GeneID" id="20208557"/>
<dbReference type="Proteomes" id="UP000015101">
    <property type="component" value="Unassembled WGS sequence"/>
</dbReference>
<keyword evidence="4" id="KW-1185">Reference proteome</keyword>
<reference evidence="3" key="3">
    <citation type="submission" date="2015-06" db="UniProtKB">
        <authorList>
            <consortium name="EnsemblMetazoa"/>
        </authorList>
    </citation>
    <scope>IDENTIFICATION</scope>
</reference>
<evidence type="ECO:0000313" key="4">
    <source>
        <dbReference type="Proteomes" id="UP000015101"/>
    </source>
</evidence>
<dbReference type="RefSeq" id="XP_009031008.1">
    <property type="nucleotide sequence ID" value="XM_009032760.1"/>
</dbReference>
<feature type="coiled-coil region" evidence="1">
    <location>
        <begin position="43"/>
        <end position="105"/>
    </location>
</feature>
<gene>
    <name evidence="3" type="primary">20208557</name>
    <name evidence="2" type="ORF">HELRODRAFT_182512</name>
</gene>
<dbReference type="EMBL" id="KB097739">
    <property type="protein sequence ID" value="ESN90921.1"/>
    <property type="molecule type" value="Genomic_DNA"/>
</dbReference>
<dbReference type="EnsemblMetazoa" id="HelroT182512">
    <property type="protein sequence ID" value="HelroP182512"/>
    <property type="gene ID" value="HelroG182512"/>
</dbReference>
<accession>T1FIA8</accession>
<name>T1FIA8_HELRO</name>
<reference evidence="2 4" key="2">
    <citation type="journal article" date="2013" name="Nature">
        <title>Insights into bilaterian evolution from three spiralian genomes.</title>
        <authorList>
            <person name="Simakov O."/>
            <person name="Marletaz F."/>
            <person name="Cho S.J."/>
            <person name="Edsinger-Gonzales E."/>
            <person name="Havlak P."/>
            <person name="Hellsten U."/>
            <person name="Kuo D.H."/>
            <person name="Larsson T."/>
            <person name="Lv J."/>
            <person name="Arendt D."/>
            <person name="Savage R."/>
            <person name="Osoegawa K."/>
            <person name="de Jong P."/>
            <person name="Grimwood J."/>
            <person name="Chapman J.A."/>
            <person name="Shapiro H."/>
            <person name="Aerts A."/>
            <person name="Otillar R.P."/>
            <person name="Terry A.Y."/>
            <person name="Boore J.L."/>
            <person name="Grigoriev I.V."/>
            <person name="Lindberg D.R."/>
            <person name="Seaver E.C."/>
            <person name="Weisblat D.A."/>
            <person name="Putnam N.H."/>
            <person name="Rokhsar D.S."/>
        </authorList>
    </citation>
    <scope>NUCLEOTIDE SEQUENCE</scope>
</reference>
<proteinExistence type="predicted"/>
<keyword evidence="1" id="KW-0175">Coiled coil</keyword>
<dbReference type="InParanoid" id="T1FIA8"/>
<dbReference type="EMBL" id="AMQM01008225">
    <property type="status" value="NOT_ANNOTATED_CDS"/>
    <property type="molecule type" value="Genomic_DNA"/>
</dbReference>
<dbReference type="KEGG" id="hro:HELRODRAFT_182512"/>
<reference evidence="4" key="1">
    <citation type="submission" date="2012-12" db="EMBL/GenBank/DDBJ databases">
        <authorList>
            <person name="Hellsten U."/>
            <person name="Grimwood J."/>
            <person name="Chapman J.A."/>
            <person name="Shapiro H."/>
            <person name="Aerts A."/>
            <person name="Otillar R.P."/>
            <person name="Terry A.Y."/>
            <person name="Boore J.L."/>
            <person name="Simakov O."/>
            <person name="Marletaz F."/>
            <person name="Cho S.-J."/>
            <person name="Edsinger-Gonzales E."/>
            <person name="Havlak P."/>
            <person name="Kuo D.-H."/>
            <person name="Larsson T."/>
            <person name="Lv J."/>
            <person name="Arendt D."/>
            <person name="Savage R."/>
            <person name="Osoegawa K."/>
            <person name="de Jong P."/>
            <person name="Lindberg D.R."/>
            <person name="Seaver E.C."/>
            <person name="Weisblat D.A."/>
            <person name="Putnam N.H."/>
            <person name="Grigoriev I.V."/>
            <person name="Rokhsar D.S."/>
        </authorList>
    </citation>
    <scope>NUCLEOTIDE SEQUENCE</scope>
</reference>
<dbReference type="HOGENOM" id="CLU_2087434_0_0_1"/>
<organism evidence="3 4">
    <name type="scientific">Helobdella robusta</name>
    <name type="common">Californian leech</name>
    <dbReference type="NCBI Taxonomy" id="6412"/>
    <lineage>
        <taxon>Eukaryota</taxon>
        <taxon>Metazoa</taxon>
        <taxon>Spiralia</taxon>
        <taxon>Lophotrochozoa</taxon>
        <taxon>Annelida</taxon>
        <taxon>Clitellata</taxon>
        <taxon>Hirudinea</taxon>
        <taxon>Rhynchobdellida</taxon>
        <taxon>Glossiphoniidae</taxon>
        <taxon>Helobdella</taxon>
    </lineage>
</organism>